<dbReference type="PROSITE" id="PS00633">
    <property type="entry name" value="BROMODOMAIN_1"/>
    <property type="match status" value="1"/>
</dbReference>
<dbReference type="PRINTS" id="PR00503">
    <property type="entry name" value="BROMODOMAIN"/>
</dbReference>
<evidence type="ECO:0000256" key="11">
    <source>
        <dbReference type="SAM" id="MobiDB-lite"/>
    </source>
</evidence>
<dbReference type="PANTHER" id="PTHR16062">
    <property type="entry name" value="SWI/SNF-RELATED"/>
    <property type="match status" value="1"/>
</dbReference>
<feature type="domain" description="HMG box" evidence="13">
    <location>
        <begin position="1321"/>
        <end position="1376"/>
    </location>
</feature>
<keyword evidence="9" id="KW-0238">DNA-binding</keyword>
<evidence type="ECO:0000256" key="4">
    <source>
        <dbReference type="ARBA" id="ARBA00023015"/>
    </source>
</evidence>
<sequence>MNKRRRTSSVASRGTEDDPDDVMPEPSKRRKKLDPSDLCHQLYDAIRTYKKDDGSLLCDAFIRVPKRRQEPSYYEVVTNPMDFLKVQQKLKTDEYKDMDELAVDIQLMVSNAKAFYSRTSQEYKDAIELWDLCISTKNRISEENEEEPTRGRPRSRKTISKHDDADDAIENTINSDEDIQAYEDLYATVMLATDPADSTRTLNVPFLLKPSKKLYPEYYEVIENPIDLKTIATKIIDNSYHNIGELERDLLLMCRNACIFNEPGSWIYKDAKLLKKIITAATKKSVDGGGLKSSVRGKRGSRSTHALVAQAAAMKDEDEESDDEEEDPLDTEESDNPQWQLFQTIRTAPNNTGLRMSEFFWTLPSKQLYADYYKMIKNPISLLQIRKKIKNGDYNTVNEVAADMNLVFENAKKYNVHTSRLYKFAVKLQKVMQEKVQELSELDPESESEEESEIHSHPRLMKRASNLLTRGKYKDNIPLKKRLHKLVKCVVEHLTEDGRQPIMMFLEKPSKRDYPDYYQVIAEPMDMLTIESNIKSEKYHTDAELVQDMKLMFKNCKQYNEVGSQIYDDAKTLEKVLMEKVKEFGGFLPYMHRTKSETSTPTRNVGRPKKVVPLHMQKLRTMYDTVKDYCDAKGRQLSSIFMKLPNIREYPDYYEVIKNPIHMEKIAANLKANAYDNMDELVADLLLMFDNACKYNEPDSQIYKDALTLQRLVLQNKLQLTEDEDSVPDVAAAVQEILASIFTATYNHQDNEGRCYSDSMAELPEHDIVDGKKVRGLSLDLIKRRLDKGVYKRLDRFQEDVFNCLERARKLSRTDSQPFEDSVELQAFFIKTRDDVTKNGDLLHSSALNYTLLEFGAQVSELRKIKTTQEATMSNEDESCDANDKDADGNNSIFNSDNGGAIIYNQETYRASDFAYIEPSERGMEKSIILIERFWTNSDGQQMLYGNLFYRPSETYHVASRKFLDKEVFKSDSHVAVPITKISGKCCVLNVKDYFRCLPEGFLEKDVYVCESRYSTKVRAFKKIKSWNFDSDHLKLVLREKPLEPKRVISVYKDRLEKHKEEIAELEEGEKLVEKDIPNVMVFNPNDTDNTYYEQYNTCVGPVKLGDFVYVATDGGRQQVAQVDSIWSTKDDKCYFKGPYILSPSEVTHAPSKCFYKQEMFLSTVDATHPIVAIVGKCAVLDRGEYSCSRPTEIPEDDVFICESLFDENKSMIKKLNENGLKKYNHSKQVMTDEIYFFRKPINPTKVPNDPTHLLSHNKSTGSTSSQYEMDGSPFTTKMETDVLGIGDDSLDAPPSVSSVDTQPVLSNSHTPVTSKKKTPGRKVLTGYIMYSSKMRTTITQNNPDSTFGEISRMVGNEWRKLTPAEKSMWEERASKLNDEGGPVRGTLSANQMQDIIFECCWDNCDYQFEDMADCIEHSVAEQGGHVQTFFNNTGEYIFRIIFNNSEKKPSSCDNCYLDIEYQCQWRGCGRMKKPVPPFPSVQRLARHVKEVHILKSNGKYLPPAERSKNFVPSKGTSLLSSPMEAETTAAATQTNNAPVAKQPENLFIAVPPRPSRVLHSEAYLRYIEGLTVENRYVTNWDKQLNATQENTPTPEVSKLPAEWLGNGVGNHGNVVNALWNLRNMMMRDVLTINKTL</sequence>
<evidence type="ECO:0000256" key="1">
    <source>
        <dbReference type="ARBA" id="ARBA00004123"/>
    </source>
</evidence>
<evidence type="ECO:0000256" key="3">
    <source>
        <dbReference type="ARBA" id="ARBA00022853"/>
    </source>
</evidence>
<dbReference type="InterPro" id="IPR018359">
    <property type="entry name" value="Bromodomain_CS"/>
</dbReference>
<feature type="domain" description="Bromo" evidence="12">
    <location>
        <begin position="198"/>
        <end position="268"/>
    </location>
</feature>
<keyword evidence="10" id="KW-0175">Coiled coil</keyword>
<dbReference type="PROSITE" id="PS51038">
    <property type="entry name" value="BAH"/>
    <property type="match status" value="2"/>
</dbReference>
<dbReference type="GO" id="GO:0006325">
    <property type="term" value="P:chromatin organization"/>
    <property type="evidence" value="ECO:0007669"/>
    <property type="project" value="UniProtKB-KW"/>
</dbReference>
<dbReference type="SUPFAM" id="SSF47095">
    <property type="entry name" value="HMG-box"/>
    <property type="match status" value="1"/>
</dbReference>
<dbReference type="PROSITE" id="PS50014">
    <property type="entry name" value="BROMODOMAIN_2"/>
    <property type="match status" value="5"/>
</dbReference>
<proteinExistence type="predicted"/>
<dbReference type="CDD" id="cd05524">
    <property type="entry name" value="Bromo_polybromo_I"/>
    <property type="match status" value="1"/>
</dbReference>
<dbReference type="InterPro" id="IPR001487">
    <property type="entry name" value="Bromodomain"/>
</dbReference>
<dbReference type="CDD" id="cd05526">
    <property type="entry name" value="Bromo_polybromo_VI"/>
    <property type="match status" value="1"/>
</dbReference>
<dbReference type="InterPro" id="IPR036910">
    <property type="entry name" value="HMG_box_dom_sf"/>
</dbReference>
<dbReference type="InterPro" id="IPR037382">
    <property type="entry name" value="Rsc/polybromo"/>
</dbReference>
<dbReference type="Pfam" id="PF00505">
    <property type="entry name" value="HMG_box"/>
    <property type="match status" value="1"/>
</dbReference>
<keyword evidence="5 8" id="KW-0103">Bromodomain</keyword>
<feature type="domain" description="Bromo" evidence="12">
    <location>
        <begin position="633"/>
        <end position="703"/>
    </location>
</feature>
<dbReference type="SMART" id="SM00355">
    <property type="entry name" value="ZnF_C2H2"/>
    <property type="match status" value="2"/>
</dbReference>
<dbReference type="EMBL" id="JBJJXI010000034">
    <property type="protein sequence ID" value="KAL3402635.1"/>
    <property type="molecule type" value="Genomic_DNA"/>
</dbReference>
<dbReference type="GO" id="GO:0005634">
    <property type="term" value="C:nucleus"/>
    <property type="evidence" value="ECO:0007669"/>
    <property type="project" value="UniProtKB-SubCell"/>
</dbReference>
<feature type="region of interest" description="Disordered" evidence="11">
    <location>
        <begin position="1"/>
        <end position="34"/>
    </location>
</feature>
<gene>
    <name evidence="15" type="ORF">TKK_004566</name>
</gene>
<feature type="domain" description="BAH" evidence="14">
    <location>
        <begin position="1101"/>
        <end position="1217"/>
    </location>
</feature>
<dbReference type="CDD" id="cd04717">
    <property type="entry name" value="BAH_polybromo"/>
    <property type="match status" value="2"/>
</dbReference>
<dbReference type="Gene3D" id="1.20.920.10">
    <property type="entry name" value="Bromodomain-like"/>
    <property type="match status" value="6"/>
</dbReference>
<keyword evidence="3" id="KW-0156">Chromatin regulator</keyword>
<dbReference type="Pfam" id="PF01426">
    <property type="entry name" value="BAH"/>
    <property type="match status" value="2"/>
</dbReference>
<evidence type="ECO:0000256" key="5">
    <source>
        <dbReference type="ARBA" id="ARBA00023117"/>
    </source>
</evidence>
<evidence type="ECO:0000256" key="7">
    <source>
        <dbReference type="ARBA" id="ARBA00023242"/>
    </source>
</evidence>
<protein>
    <recommendedName>
        <fullName evidence="17">Protein polybromo-1</fullName>
    </recommendedName>
</protein>
<evidence type="ECO:0000256" key="8">
    <source>
        <dbReference type="PROSITE-ProRule" id="PRU00035"/>
    </source>
</evidence>
<reference evidence="15 16" key="1">
    <citation type="journal article" date="2024" name="bioRxiv">
        <title>A reference genome for Trichogramma kaykai: A tiny desert-dwelling parasitoid wasp with competing sex-ratio distorters.</title>
        <authorList>
            <person name="Culotta J."/>
            <person name="Lindsey A.R."/>
        </authorList>
    </citation>
    <scope>NUCLEOTIDE SEQUENCE [LARGE SCALE GENOMIC DNA]</scope>
    <source>
        <strain evidence="15 16">KSX58</strain>
    </source>
</reference>
<dbReference type="InterPro" id="IPR036427">
    <property type="entry name" value="Bromodomain-like_sf"/>
</dbReference>
<evidence type="ECO:0000259" key="13">
    <source>
        <dbReference type="PROSITE" id="PS50118"/>
    </source>
</evidence>
<evidence type="ECO:0000259" key="14">
    <source>
        <dbReference type="PROSITE" id="PS51038"/>
    </source>
</evidence>
<feature type="domain" description="Bromo" evidence="12">
    <location>
        <begin position="352"/>
        <end position="422"/>
    </location>
</feature>
<keyword evidence="4" id="KW-0805">Transcription regulation</keyword>
<feature type="compositionally biased region" description="Acidic residues" evidence="11">
    <location>
        <begin position="440"/>
        <end position="452"/>
    </location>
</feature>
<feature type="domain" description="Bromo" evidence="12">
    <location>
        <begin position="53"/>
        <end position="123"/>
    </location>
</feature>
<feature type="region of interest" description="Disordered" evidence="11">
    <location>
        <begin position="286"/>
        <end position="336"/>
    </location>
</feature>
<feature type="DNA-binding region" description="HMG box" evidence="9">
    <location>
        <begin position="1321"/>
        <end position="1376"/>
    </location>
</feature>
<dbReference type="InterPro" id="IPR009071">
    <property type="entry name" value="HMG_box_dom"/>
</dbReference>
<keyword evidence="7 9" id="KW-0539">Nucleus</keyword>
<feature type="domain" description="BAH" evidence="14">
    <location>
        <begin position="907"/>
        <end position="1025"/>
    </location>
</feature>
<feature type="coiled-coil region" evidence="10">
    <location>
        <begin position="1049"/>
        <end position="1076"/>
    </location>
</feature>
<keyword evidence="6" id="KW-0804">Transcription</keyword>
<organism evidence="15 16">
    <name type="scientific">Trichogramma kaykai</name>
    <dbReference type="NCBI Taxonomy" id="54128"/>
    <lineage>
        <taxon>Eukaryota</taxon>
        <taxon>Metazoa</taxon>
        <taxon>Ecdysozoa</taxon>
        <taxon>Arthropoda</taxon>
        <taxon>Hexapoda</taxon>
        <taxon>Insecta</taxon>
        <taxon>Pterygota</taxon>
        <taxon>Neoptera</taxon>
        <taxon>Endopterygota</taxon>
        <taxon>Hymenoptera</taxon>
        <taxon>Apocrita</taxon>
        <taxon>Proctotrupomorpha</taxon>
        <taxon>Chalcidoidea</taxon>
        <taxon>Trichogrammatidae</taxon>
        <taxon>Trichogramma</taxon>
    </lineage>
</organism>
<feature type="compositionally biased region" description="Basic and acidic residues" evidence="11">
    <location>
        <begin position="141"/>
        <end position="150"/>
    </location>
</feature>
<dbReference type="PROSITE" id="PS50118">
    <property type="entry name" value="HMG_BOX_2"/>
    <property type="match status" value="1"/>
</dbReference>
<comment type="subcellular location">
    <subcellularLocation>
        <location evidence="1">Nucleus</location>
    </subcellularLocation>
</comment>
<evidence type="ECO:0000256" key="10">
    <source>
        <dbReference type="SAM" id="Coils"/>
    </source>
</evidence>
<evidence type="ECO:0000313" key="15">
    <source>
        <dbReference type="EMBL" id="KAL3402635.1"/>
    </source>
</evidence>
<dbReference type="FunFam" id="1.20.920.10:FF:000006">
    <property type="entry name" value="protein polybromo-1 isoform X1"/>
    <property type="match status" value="1"/>
</dbReference>
<keyword evidence="16" id="KW-1185">Reference proteome</keyword>
<dbReference type="SMART" id="SM00439">
    <property type="entry name" value="BAH"/>
    <property type="match status" value="2"/>
</dbReference>
<name>A0ABD2XC10_9HYME</name>
<feature type="region of interest" description="Disordered" evidence="11">
    <location>
        <begin position="439"/>
        <end position="458"/>
    </location>
</feature>
<evidence type="ECO:0000259" key="12">
    <source>
        <dbReference type="PROSITE" id="PS50014"/>
    </source>
</evidence>
<feature type="compositionally biased region" description="Acidic residues" evidence="11">
    <location>
        <begin position="316"/>
        <end position="335"/>
    </location>
</feature>
<feature type="region of interest" description="Disordered" evidence="11">
    <location>
        <begin position="141"/>
        <end position="173"/>
    </location>
</feature>
<dbReference type="GO" id="GO:0003677">
    <property type="term" value="F:DNA binding"/>
    <property type="evidence" value="ECO:0007669"/>
    <property type="project" value="UniProtKB-UniRule"/>
</dbReference>
<dbReference type="InterPro" id="IPR013087">
    <property type="entry name" value="Znf_C2H2_type"/>
</dbReference>
<evidence type="ECO:0000313" key="16">
    <source>
        <dbReference type="Proteomes" id="UP001627154"/>
    </source>
</evidence>
<comment type="caution">
    <text evidence="15">The sequence shown here is derived from an EMBL/GenBank/DDBJ whole genome shotgun (WGS) entry which is preliminary data.</text>
</comment>
<accession>A0ABD2XC10</accession>
<evidence type="ECO:0000256" key="6">
    <source>
        <dbReference type="ARBA" id="ARBA00023163"/>
    </source>
</evidence>
<feature type="compositionally biased region" description="Polar residues" evidence="11">
    <location>
        <begin position="1296"/>
        <end position="1314"/>
    </location>
</feature>
<evidence type="ECO:0008006" key="17">
    <source>
        <dbReference type="Google" id="ProtNLM"/>
    </source>
</evidence>
<dbReference type="InterPro" id="IPR037968">
    <property type="entry name" value="PBRM1_BD5"/>
</dbReference>
<dbReference type="CDD" id="cd05515">
    <property type="entry name" value="Bromo_polybromo_V"/>
    <property type="match status" value="1"/>
</dbReference>
<evidence type="ECO:0000256" key="9">
    <source>
        <dbReference type="PROSITE-ProRule" id="PRU00267"/>
    </source>
</evidence>
<dbReference type="InterPro" id="IPR043151">
    <property type="entry name" value="BAH_sf"/>
</dbReference>
<feature type="region of interest" description="Disordered" evidence="11">
    <location>
        <begin position="1292"/>
        <end position="1319"/>
    </location>
</feature>
<dbReference type="FunFam" id="1.20.920.10:FF:000045">
    <property type="entry name" value="protein polybromo-1"/>
    <property type="match status" value="1"/>
</dbReference>
<dbReference type="PANTHER" id="PTHR16062:SF19">
    <property type="entry name" value="PROTEIN POLYBROMO-1"/>
    <property type="match status" value="1"/>
</dbReference>
<feature type="domain" description="Bromo" evidence="12">
    <location>
        <begin position="497"/>
        <end position="567"/>
    </location>
</feature>
<dbReference type="InterPro" id="IPR001025">
    <property type="entry name" value="BAH_dom"/>
</dbReference>
<dbReference type="Proteomes" id="UP001627154">
    <property type="component" value="Unassembled WGS sequence"/>
</dbReference>
<dbReference type="SMART" id="SM00297">
    <property type="entry name" value="BROMO"/>
    <property type="match status" value="6"/>
</dbReference>
<dbReference type="Gene3D" id="2.30.30.490">
    <property type="match status" value="2"/>
</dbReference>
<evidence type="ECO:0000256" key="2">
    <source>
        <dbReference type="ARBA" id="ARBA00022737"/>
    </source>
</evidence>
<dbReference type="GO" id="GO:0005694">
    <property type="term" value="C:chromosome"/>
    <property type="evidence" value="ECO:0007669"/>
    <property type="project" value="UniProtKB-ARBA"/>
</dbReference>
<dbReference type="SUPFAM" id="SSF47370">
    <property type="entry name" value="Bromodomain"/>
    <property type="match status" value="6"/>
</dbReference>
<dbReference type="Pfam" id="PF00439">
    <property type="entry name" value="Bromodomain"/>
    <property type="match status" value="5"/>
</dbReference>
<dbReference type="CDD" id="cd05520">
    <property type="entry name" value="Bromo_polybromo_III"/>
    <property type="match status" value="1"/>
</dbReference>
<dbReference type="SMART" id="SM00398">
    <property type="entry name" value="HMG"/>
    <property type="match status" value="1"/>
</dbReference>
<keyword evidence="2" id="KW-0677">Repeat</keyword>